<keyword evidence="2" id="KW-1185">Reference proteome</keyword>
<dbReference type="EnsemblMetazoa" id="RPRC007536-RA">
    <property type="protein sequence ID" value="RPRC007536-PA"/>
    <property type="gene ID" value="RPRC007536"/>
</dbReference>
<accession>T1HU16</accession>
<protein>
    <submittedName>
        <fullName evidence="1">Uncharacterized protein</fullName>
    </submittedName>
</protein>
<name>T1HU16_RHOPR</name>
<proteinExistence type="predicted"/>
<evidence type="ECO:0000313" key="2">
    <source>
        <dbReference type="Proteomes" id="UP000015103"/>
    </source>
</evidence>
<dbReference type="AlphaFoldDB" id="T1HU16"/>
<dbReference type="VEuPathDB" id="VectorBase:RPRC007536"/>
<evidence type="ECO:0000313" key="1">
    <source>
        <dbReference type="EnsemblMetazoa" id="RPRC007536-PA"/>
    </source>
</evidence>
<dbReference type="InParanoid" id="T1HU16"/>
<organism evidence="1 2">
    <name type="scientific">Rhodnius prolixus</name>
    <name type="common">Triatomid bug</name>
    <dbReference type="NCBI Taxonomy" id="13249"/>
    <lineage>
        <taxon>Eukaryota</taxon>
        <taxon>Metazoa</taxon>
        <taxon>Ecdysozoa</taxon>
        <taxon>Arthropoda</taxon>
        <taxon>Hexapoda</taxon>
        <taxon>Insecta</taxon>
        <taxon>Pterygota</taxon>
        <taxon>Neoptera</taxon>
        <taxon>Paraneoptera</taxon>
        <taxon>Hemiptera</taxon>
        <taxon>Heteroptera</taxon>
        <taxon>Panheteroptera</taxon>
        <taxon>Cimicomorpha</taxon>
        <taxon>Reduviidae</taxon>
        <taxon>Triatominae</taxon>
        <taxon>Rhodnius</taxon>
    </lineage>
</organism>
<dbReference type="HOGENOM" id="CLU_221753_0_0_1"/>
<reference evidence="1" key="1">
    <citation type="submission" date="2015-05" db="UniProtKB">
        <authorList>
            <consortium name="EnsemblMetazoa"/>
        </authorList>
    </citation>
    <scope>IDENTIFICATION</scope>
</reference>
<dbReference type="Proteomes" id="UP000015103">
    <property type="component" value="Unassembled WGS sequence"/>
</dbReference>
<dbReference type="EMBL" id="ACPB03031507">
    <property type="status" value="NOT_ANNOTATED_CDS"/>
    <property type="molecule type" value="Genomic_DNA"/>
</dbReference>
<sequence length="24" mass="2467">MTALSIYASFTGLGIVLVNVNVSP</sequence>